<name>A0A7G9RZQ6_9FIRM</name>
<gene>
    <name evidence="8" type="ORF">H9L01_01570</name>
</gene>
<keyword evidence="6 7" id="KW-0472">Membrane</keyword>
<evidence type="ECO:0000256" key="3">
    <source>
        <dbReference type="ARBA" id="ARBA00022475"/>
    </source>
</evidence>
<feature type="transmembrane region" description="Helical" evidence="7">
    <location>
        <begin position="13"/>
        <end position="31"/>
    </location>
</feature>
<keyword evidence="2" id="KW-0813">Transport</keyword>
<feature type="transmembrane region" description="Helical" evidence="7">
    <location>
        <begin position="218"/>
        <end position="239"/>
    </location>
</feature>
<evidence type="ECO:0000256" key="1">
    <source>
        <dbReference type="ARBA" id="ARBA00004141"/>
    </source>
</evidence>
<comment type="subcellular location">
    <subcellularLocation>
        <location evidence="1">Membrane</location>
        <topology evidence="1">Multi-pass membrane protein</topology>
    </subcellularLocation>
</comment>
<keyword evidence="3" id="KW-1003">Cell membrane</keyword>
<dbReference type="GO" id="GO:0016020">
    <property type="term" value="C:membrane"/>
    <property type="evidence" value="ECO:0007669"/>
    <property type="project" value="UniProtKB-SubCell"/>
</dbReference>
<proteinExistence type="predicted"/>
<feature type="transmembrane region" description="Helical" evidence="7">
    <location>
        <begin position="106"/>
        <end position="127"/>
    </location>
</feature>
<dbReference type="PANTHER" id="PTHR36838">
    <property type="entry name" value="AUXIN EFFLUX CARRIER FAMILY PROTEIN"/>
    <property type="match status" value="1"/>
</dbReference>
<keyword evidence="5 7" id="KW-1133">Transmembrane helix</keyword>
<keyword evidence="4 7" id="KW-0812">Transmembrane</keyword>
<evidence type="ECO:0000256" key="4">
    <source>
        <dbReference type="ARBA" id="ARBA00022692"/>
    </source>
</evidence>
<feature type="transmembrane region" description="Helical" evidence="7">
    <location>
        <begin position="319"/>
        <end position="341"/>
    </location>
</feature>
<dbReference type="Proteomes" id="UP000515928">
    <property type="component" value="Chromosome"/>
</dbReference>
<protein>
    <submittedName>
        <fullName evidence="8">AEC family transporter</fullName>
    </submittedName>
</protein>
<dbReference type="PANTHER" id="PTHR36838:SF1">
    <property type="entry name" value="SLR1864 PROTEIN"/>
    <property type="match status" value="1"/>
</dbReference>
<evidence type="ECO:0000256" key="7">
    <source>
        <dbReference type="SAM" id="Phobius"/>
    </source>
</evidence>
<dbReference type="Pfam" id="PF03547">
    <property type="entry name" value="Mem_trans"/>
    <property type="match status" value="2"/>
</dbReference>
<dbReference type="KEGG" id="eio:H9L01_01570"/>
<feature type="transmembrane region" description="Helical" evidence="7">
    <location>
        <begin position="167"/>
        <end position="185"/>
    </location>
</feature>
<dbReference type="AlphaFoldDB" id="A0A7G9RZQ6"/>
<sequence length="348" mass="38248">MEIMKTVLTDPKFLGAVFSTISIILLGYYLRKSGKVTDTAAKSLTAVLMNVALPALAFQAFMTDIKPETFTTGLNSFIFGFVAYIILILITFAYRGKYKGDKLDVMRGLTIFGSTTFFGLPIIEAFLGSEGTLYANLFNIAYRVFLYSYGYIMFSGLKFEKKNLKQIILNPIIIATFLGFFIWMFQASLPQVSVAVKEGTKSYAFLRLDQTAPWFMKAVGYLASLSSPLAWLAIGMTLAKISLKDAVKDMDVWVYSIGKLLIMPAVMLILMILFRNIGFLPLNYVAITGIIIMLATPPATVAVGYAINFDKEAVFSSNASLVSTVLSIVAIIIWLVVLAALNSAGIIL</sequence>
<feature type="transmembrane region" description="Helical" evidence="7">
    <location>
        <begin position="284"/>
        <end position="307"/>
    </location>
</feature>
<evidence type="ECO:0000256" key="2">
    <source>
        <dbReference type="ARBA" id="ARBA00022448"/>
    </source>
</evidence>
<accession>A0A7G9RZQ6</accession>
<organism evidence="8 9">
    <name type="scientific">Erysipelothrix inopinata</name>
    <dbReference type="NCBI Taxonomy" id="225084"/>
    <lineage>
        <taxon>Bacteria</taxon>
        <taxon>Bacillati</taxon>
        <taxon>Bacillota</taxon>
        <taxon>Erysipelotrichia</taxon>
        <taxon>Erysipelotrichales</taxon>
        <taxon>Erysipelotrichaceae</taxon>
        <taxon>Erysipelothrix</taxon>
    </lineage>
</organism>
<keyword evidence="9" id="KW-1185">Reference proteome</keyword>
<dbReference type="EMBL" id="CP060715">
    <property type="protein sequence ID" value="QNN61081.1"/>
    <property type="molecule type" value="Genomic_DNA"/>
</dbReference>
<reference evidence="8 9" key="1">
    <citation type="submission" date="2020-08" db="EMBL/GenBank/DDBJ databases">
        <title>Genome sequence of Erysipelothrix inopinata DSM 15511T.</title>
        <authorList>
            <person name="Hyun D.-W."/>
            <person name="Bae J.-W."/>
        </authorList>
    </citation>
    <scope>NUCLEOTIDE SEQUENCE [LARGE SCALE GENOMIC DNA]</scope>
    <source>
        <strain evidence="8 9">DSM 15511</strain>
    </source>
</reference>
<feature type="transmembrane region" description="Helical" evidence="7">
    <location>
        <begin position="133"/>
        <end position="155"/>
    </location>
</feature>
<feature type="transmembrane region" description="Helical" evidence="7">
    <location>
        <begin position="260"/>
        <end position="278"/>
    </location>
</feature>
<dbReference type="GO" id="GO:0055085">
    <property type="term" value="P:transmembrane transport"/>
    <property type="evidence" value="ECO:0007669"/>
    <property type="project" value="InterPro"/>
</dbReference>
<feature type="transmembrane region" description="Helical" evidence="7">
    <location>
        <begin position="43"/>
        <end position="62"/>
    </location>
</feature>
<evidence type="ECO:0000256" key="6">
    <source>
        <dbReference type="ARBA" id="ARBA00023136"/>
    </source>
</evidence>
<dbReference type="RefSeq" id="WP_187534199.1">
    <property type="nucleotide sequence ID" value="NZ_CBCSHU010000001.1"/>
</dbReference>
<evidence type="ECO:0000313" key="9">
    <source>
        <dbReference type="Proteomes" id="UP000515928"/>
    </source>
</evidence>
<evidence type="ECO:0000256" key="5">
    <source>
        <dbReference type="ARBA" id="ARBA00022989"/>
    </source>
</evidence>
<feature type="transmembrane region" description="Helical" evidence="7">
    <location>
        <begin position="74"/>
        <end position="94"/>
    </location>
</feature>
<evidence type="ECO:0000313" key="8">
    <source>
        <dbReference type="EMBL" id="QNN61081.1"/>
    </source>
</evidence>
<dbReference type="InterPro" id="IPR004776">
    <property type="entry name" value="Mem_transp_PIN-like"/>
</dbReference>